<dbReference type="PhylomeDB" id="A0A1B0FQY9"/>
<dbReference type="GO" id="GO:0000981">
    <property type="term" value="F:DNA-binding transcription factor activity, RNA polymerase II-specific"/>
    <property type="evidence" value="ECO:0007669"/>
    <property type="project" value="TreeGrafter"/>
</dbReference>
<dbReference type="InterPro" id="IPR000418">
    <property type="entry name" value="Ets_dom"/>
</dbReference>
<organism evidence="8 9">
    <name type="scientific">Glossina morsitans morsitans</name>
    <name type="common">Savannah tsetse fly</name>
    <dbReference type="NCBI Taxonomy" id="37546"/>
    <lineage>
        <taxon>Eukaryota</taxon>
        <taxon>Metazoa</taxon>
        <taxon>Ecdysozoa</taxon>
        <taxon>Arthropoda</taxon>
        <taxon>Hexapoda</taxon>
        <taxon>Insecta</taxon>
        <taxon>Pterygota</taxon>
        <taxon>Neoptera</taxon>
        <taxon>Endopterygota</taxon>
        <taxon>Diptera</taxon>
        <taxon>Brachycera</taxon>
        <taxon>Muscomorpha</taxon>
        <taxon>Hippoboscoidea</taxon>
        <taxon>Glossinidae</taxon>
        <taxon>Glossina</taxon>
    </lineage>
</organism>
<dbReference type="GO" id="GO:0005634">
    <property type="term" value="C:nucleus"/>
    <property type="evidence" value="ECO:0007669"/>
    <property type="project" value="UniProtKB-SubCell"/>
</dbReference>
<dbReference type="EMBL" id="CCAG010003582">
    <property type="status" value="NOT_ANNOTATED_CDS"/>
    <property type="molecule type" value="Genomic_DNA"/>
</dbReference>
<dbReference type="GO" id="GO:0043565">
    <property type="term" value="F:sequence-specific DNA binding"/>
    <property type="evidence" value="ECO:0007669"/>
    <property type="project" value="InterPro"/>
</dbReference>
<dbReference type="InterPro" id="IPR036390">
    <property type="entry name" value="WH_DNA-bd_sf"/>
</dbReference>
<dbReference type="GO" id="GO:0030154">
    <property type="term" value="P:cell differentiation"/>
    <property type="evidence" value="ECO:0007669"/>
    <property type="project" value="TreeGrafter"/>
</dbReference>
<dbReference type="STRING" id="37546.A0A1B0FQY9"/>
<feature type="compositionally biased region" description="Low complexity" evidence="6">
    <location>
        <begin position="209"/>
        <end position="230"/>
    </location>
</feature>
<evidence type="ECO:0000256" key="3">
    <source>
        <dbReference type="ARBA" id="ARBA00023125"/>
    </source>
</evidence>
<proteinExistence type="inferred from homology"/>
<feature type="compositionally biased region" description="Basic and acidic residues" evidence="6">
    <location>
        <begin position="198"/>
        <end position="208"/>
    </location>
</feature>
<evidence type="ECO:0000256" key="1">
    <source>
        <dbReference type="ARBA" id="ARBA00004123"/>
    </source>
</evidence>
<dbReference type="AlphaFoldDB" id="A0A1B0FQY9"/>
<dbReference type="PROSITE" id="PS00345">
    <property type="entry name" value="ETS_DOMAIN_1"/>
    <property type="match status" value="1"/>
</dbReference>
<evidence type="ECO:0000259" key="7">
    <source>
        <dbReference type="PROSITE" id="PS50061"/>
    </source>
</evidence>
<dbReference type="Gene3D" id="1.10.10.10">
    <property type="entry name" value="Winged helix-like DNA-binding domain superfamily/Winged helix DNA-binding domain"/>
    <property type="match status" value="1"/>
</dbReference>
<accession>A0A1B0FQY9</accession>
<evidence type="ECO:0000256" key="6">
    <source>
        <dbReference type="SAM" id="MobiDB-lite"/>
    </source>
</evidence>
<feature type="region of interest" description="Disordered" evidence="6">
    <location>
        <begin position="174"/>
        <end position="230"/>
    </location>
</feature>
<dbReference type="Pfam" id="PF00178">
    <property type="entry name" value="Ets"/>
    <property type="match status" value="1"/>
</dbReference>
<dbReference type="PRINTS" id="PR00454">
    <property type="entry name" value="ETSDOMAIN"/>
</dbReference>
<evidence type="ECO:0000256" key="4">
    <source>
        <dbReference type="ARBA" id="ARBA00023242"/>
    </source>
</evidence>
<comment type="subcellular location">
    <subcellularLocation>
        <location evidence="1 5">Nucleus</location>
    </subcellularLocation>
</comment>
<feature type="domain" description="ETS" evidence="7">
    <location>
        <begin position="339"/>
        <end position="398"/>
    </location>
</feature>
<dbReference type="Proteomes" id="UP000092444">
    <property type="component" value="Unassembled WGS sequence"/>
</dbReference>
<dbReference type="InterPro" id="IPR046328">
    <property type="entry name" value="ETS_fam"/>
</dbReference>
<name>A0A1B0FQY9_GLOMM</name>
<dbReference type="PANTHER" id="PTHR11849:SF304">
    <property type="entry name" value="DNA-BINDING PROTEIN D-ETS-3"/>
    <property type="match status" value="1"/>
</dbReference>
<keyword evidence="9" id="KW-1185">Reference proteome</keyword>
<evidence type="ECO:0000313" key="9">
    <source>
        <dbReference type="Proteomes" id="UP000092444"/>
    </source>
</evidence>
<dbReference type="EnsemblMetazoa" id="GMOY006279-RA">
    <property type="protein sequence ID" value="GMOY006279-PA"/>
    <property type="gene ID" value="GMOY006279"/>
</dbReference>
<protein>
    <recommendedName>
        <fullName evidence="7">ETS domain-containing protein</fullName>
    </recommendedName>
</protein>
<dbReference type="InterPro" id="IPR036388">
    <property type="entry name" value="WH-like_DNA-bd_sf"/>
</dbReference>
<dbReference type="EMBL" id="CCAG010003580">
    <property type="status" value="NOT_ANNOTATED_CDS"/>
    <property type="molecule type" value="Genomic_DNA"/>
</dbReference>
<dbReference type="EMBL" id="CCAG010003581">
    <property type="status" value="NOT_ANNOTATED_CDS"/>
    <property type="molecule type" value="Genomic_DNA"/>
</dbReference>
<comment type="similarity">
    <text evidence="2 5">Belongs to the ETS family.</text>
</comment>
<evidence type="ECO:0000313" key="8">
    <source>
        <dbReference type="EnsemblMetazoa" id="GMOY006279-PA"/>
    </source>
</evidence>
<dbReference type="FunFam" id="1.10.10.10:FF:000039">
    <property type="entry name" value="Friend leukemia integration 1 transcription factor"/>
    <property type="match status" value="1"/>
</dbReference>
<dbReference type="VEuPathDB" id="VectorBase:GMOY006279"/>
<sequence length="398" mass="43001">MKRQFITNLDSMHGINMYENSCSYQTALDLKRVSPPTLTQVKTEDCLTLGQCSPDWTSYRFHQSTFEQLKQSVEKAKAALQDRSTFFGASSAFSDIYSTPRLSDTLDTLPNVQGNNGANCIGIVHNSNSSSVGASTPSLVLNGNCITTVSSVTSGQRYRLDSLQPAGCSPVTQHGVITSSAAPPPPSSLATTTLDGSPHLDTKTREKSSVACSSSSVNSHSVSNNENHRSSSSKCVTVTAALLLYIMMLDIKPTADYLSRSTGSFNNFSMLFADSSYKSSWGSHSSTQSQGYSSNALSSVGVSVGKSSLDPHSHLRQPDPYQMFGPTSSRLASSGSGQIQLWQFLLELLSDSSNAGCITWEGTNGEFKLTDPDEVARRWGERKSKPNMNYDKLSRALR</sequence>
<dbReference type="PANTHER" id="PTHR11849">
    <property type="entry name" value="ETS"/>
    <property type="match status" value="1"/>
</dbReference>
<dbReference type="PROSITE" id="PS50061">
    <property type="entry name" value="ETS_DOMAIN_3"/>
    <property type="match status" value="1"/>
</dbReference>
<reference evidence="8" key="1">
    <citation type="submission" date="2020-05" db="UniProtKB">
        <authorList>
            <consortium name="EnsemblMetazoa"/>
        </authorList>
    </citation>
    <scope>IDENTIFICATION</scope>
    <source>
        <strain evidence="8">Yale</strain>
    </source>
</reference>
<keyword evidence="4 5" id="KW-0539">Nucleus</keyword>
<keyword evidence="3 5" id="KW-0238">DNA-binding</keyword>
<dbReference type="SUPFAM" id="SSF46785">
    <property type="entry name" value="Winged helix' DNA-binding domain"/>
    <property type="match status" value="1"/>
</dbReference>
<evidence type="ECO:0000256" key="2">
    <source>
        <dbReference type="ARBA" id="ARBA00005562"/>
    </source>
</evidence>
<evidence type="ECO:0000256" key="5">
    <source>
        <dbReference type="RuleBase" id="RU004019"/>
    </source>
</evidence>
<dbReference type="SMART" id="SM00413">
    <property type="entry name" value="ETS"/>
    <property type="match status" value="1"/>
</dbReference>